<evidence type="ECO:0000313" key="5">
    <source>
        <dbReference type="Proteomes" id="UP000298252"/>
    </source>
</evidence>
<reference evidence="3 5" key="2">
    <citation type="submission" date="2019-03" db="EMBL/GenBank/DDBJ databases">
        <title>Genomics of glacier-inhabiting Cryobacterium strains.</title>
        <authorList>
            <person name="Liu Q."/>
            <person name="Xin Y.-H."/>
        </authorList>
    </citation>
    <scope>NUCLEOTIDE SEQUENCE [LARGE SCALE GENOMIC DNA]</scope>
    <source>
        <strain evidence="3 5">Hh8</strain>
    </source>
</reference>
<dbReference type="Proteomes" id="UP000199639">
    <property type="component" value="Unassembled WGS sequence"/>
</dbReference>
<evidence type="ECO:0000313" key="4">
    <source>
        <dbReference type="Proteomes" id="UP000199639"/>
    </source>
</evidence>
<feature type="region of interest" description="Disordered" evidence="1">
    <location>
        <begin position="61"/>
        <end position="86"/>
    </location>
</feature>
<sequence length="86" mass="9266">MHTFKGAYTVTLTVDYRADYSFGDQGWRPIEGIVSVPSARFTVVAAKESTVLVAQDCNAEPTSPAADAAAHFEEPVRDEGTPTPHL</sequence>
<keyword evidence="5" id="KW-1185">Reference proteome</keyword>
<dbReference type="AlphaFoldDB" id="A0A4R8VFV8"/>
<dbReference type="Proteomes" id="UP000298252">
    <property type="component" value="Unassembled WGS sequence"/>
</dbReference>
<name>A0A4R8VFV8_9MICO</name>
<evidence type="ECO:0000313" key="3">
    <source>
        <dbReference type="EMBL" id="TFB81745.1"/>
    </source>
</evidence>
<reference evidence="2 4" key="1">
    <citation type="submission" date="2016-10" db="EMBL/GenBank/DDBJ databases">
        <authorList>
            <person name="Varghese N."/>
            <person name="Submissions S."/>
        </authorList>
    </citation>
    <scope>NUCLEOTIDE SEQUENCE [LARGE SCALE GENOMIC DNA]</scope>
    <source>
        <strain evidence="2 4">CGMCC 1.11215</strain>
    </source>
</reference>
<evidence type="ECO:0000256" key="1">
    <source>
        <dbReference type="SAM" id="MobiDB-lite"/>
    </source>
</evidence>
<accession>A0A4R8VFV8</accession>
<evidence type="ECO:0000313" key="2">
    <source>
        <dbReference type="EMBL" id="SDN66540.1"/>
    </source>
</evidence>
<protein>
    <submittedName>
        <fullName evidence="2">Uncharacterized protein</fullName>
    </submittedName>
</protein>
<dbReference type="EMBL" id="SOFD01000005">
    <property type="protein sequence ID" value="TFB81745.1"/>
    <property type="molecule type" value="Genomic_DNA"/>
</dbReference>
<dbReference type="EMBL" id="FNIB01000006">
    <property type="protein sequence ID" value="SDN66540.1"/>
    <property type="molecule type" value="Genomic_DNA"/>
</dbReference>
<dbReference type="RefSeq" id="WP_134505151.1">
    <property type="nucleotide sequence ID" value="NZ_FNIB01000006.1"/>
</dbReference>
<proteinExistence type="predicted"/>
<feature type="compositionally biased region" description="Basic and acidic residues" evidence="1">
    <location>
        <begin position="70"/>
        <end position="80"/>
    </location>
</feature>
<gene>
    <name evidence="3" type="ORF">E3O21_02815</name>
    <name evidence="2" type="ORF">SAMN05216368_106259</name>
</gene>
<organism evidence="2 4">
    <name type="scientific">Cryobacterium flavum</name>
    <dbReference type="NCBI Taxonomy" id="1424659"/>
    <lineage>
        <taxon>Bacteria</taxon>
        <taxon>Bacillati</taxon>
        <taxon>Actinomycetota</taxon>
        <taxon>Actinomycetes</taxon>
        <taxon>Micrococcales</taxon>
        <taxon>Microbacteriaceae</taxon>
        <taxon>Cryobacterium</taxon>
    </lineage>
</organism>